<dbReference type="EMBL" id="JANFQF010000001">
    <property type="protein sequence ID" value="MCQ4118050.1"/>
    <property type="molecule type" value="Genomic_DNA"/>
</dbReference>
<protein>
    <submittedName>
        <fullName evidence="1">Uncharacterized protein</fullName>
    </submittedName>
</protein>
<evidence type="ECO:0000313" key="1">
    <source>
        <dbReference type="EMBL" id="MCQ4118050.1"/>
    </source>
</evidence>
<evidence type="ECO:0000313" key="2">
    <source>
        <dbReference type="Proteomes" id="UP001524501"/>
    </source>
</evidence>
<organism evidence="1 2">
    <name type="scientific">Rhodococcus tibetensis</name>
    <dbReference type="NCBI Taxonomy" id="2965064"/>
    <lineage>
        <taxon>Bacteria</taxon>
        <taxon>Bacillati</taxon>
        <taxon>Actinomycetota</taxon>
        <taxon>Actinomycetes</taxon>
        <taxon>Mycobacteriales</taxon>
        <taxon>Nocardiaceae</taxon>
        <taxon>Rhodococcus</taxon>
    </lineage>
</organism>
<proteinExistence type="predicted"/>
<keyword evidence="2" id="KW-1185">Reference proteome</keyword>
<comment type="caution">
    <text evidence="1">The sequence shown here is derived from an EMBL/GenBank/DDBJ whole genome shotgun (WGS) entry which is preliminary data.</text>
</comment>
<gene>
    <name evidence="1" type="ORF">NOF53_02465</name>
</gene>
<reference evidence="1 2" key="1">
    <citation type="submission" date="2022-07" db="EMBL/GenBank/DDBJ databases">
        <title>Degradation activity of malathion, p-nitrophenol and potential low-temperature adaptation strategy of Rhodococcus sp. FXJ9.536.</title>
        <authorList>
            <person name="Huang J."/>
            <person name="Huang Y."/>
        </authorList>
    </citation>
    <scope>NUCLEOTIDE SEQUENCE [LARGE SCALE GENOMIC DNA]</scope>
    <source>
        <strain evidence="1 2">FXJ9.536</strain>
    </source>
</reference>
<accession>A0ABT1Q8I0</accession>
<dbReference type="Proteomes" id="UP001524501">
    <property type="component" value="Unassembled WGS sequence"/>
</dbReference>
<name>A0ABT1Q8I0_9NOCA</name>
<sequence length="246" mass="24489">MLERRIVACRISHGDVGDGWGRLAQIVVSGAGLFHCPQSSGFEAVMAPAEAGEIRVDGQATVSGVVVVERSRMVEVAVSGGHLAVREAALPVPGTDAAGLRGAGCVGGGAGVVTDQVLRYARVFHDGTEAEDVAGVAGYVVLGEGVDALEDPVCGEKAGGVGVDGPIPVEVGRGFVQPEQCFGVDYDLDQWCPTGRRGPGTGVAADVQAAAEESAAAVCECGQGVGTALGEGSGVAGADVVDGHLA</sequence>